<dbReference type="PANTHER" id="PTHR23257:SF716">
    <property type="entry name" value="KINASE SUPPRESSOR OF RAS 1"/>
    <property type="match status" value="1"/>
</dbReference>
<keyword evidence="1" id="KW-0597">Phosphoprotein</keyword>
<dbReference type="Gene3D" id="3.30.60.20">
    <property type="match status" value="1"/>
</dbReference>
<keyword evidence="4" id="KW-0418">Kinase</keyword>
<feature type="domain" description="Protein kinase" evidence="9">
    <location>
        <begin position="211"/>
        <end position="481"/>
    </location>
</feature>
<dbReference type="InterPro" id="IPR001245">
    <property type="entry name" value="Ser-Thr/Tyr_kinase_cat_dom"/>
</dbReference>
<dbReference type="PROSITE" id="PS50011">
    <property type="entry name" value="PROTEIN_KINASE_DOM"/>
    <property type="match status" value="1"/>
</dbReference>
<keyword evidence="12" id="KW-1185">Reference proteome</keyword>
<dbReference type="SUPFAM" id="SSF56112">
    <property type="entry name" value="Protein kinase-like (PK-like)"/>
    <property type="match status" value="1"/>
</dbReference>
<dbReference type="FunFam" id="3.30.200.20:FF:000034">
    <property type="entry name" value="Kinase suppressor of Ras 1"/>
    <property type="match status" value="1"/>
</dbReference>
<feature type="region of interest" description="Disordered" evidence="8">
    <location>
        <begin position="41"/>
        <end position="165"/>
    </location>
</feature>
<evidence type="ECO:0000256" key="4">
    <source>
        <dbReference type="ARBA" id="ARBA00022777"/>
    </source>
</evidence>
<dbReference type="InterPro" id="IPR000719">
    <property type="entry name" value="Prot_kinase_dom"/>
</dbReference>
<dbReference type="Pfam" id="PF07714">
    <property type="entry name" value="PK_Tyr_Ser-Thr"/>
    <property type="match status" value="1"/>
</dbReference>
<dbReference type="PROSITE" id="PS50081">
    <property type="entry name" value="ZF_DAG_PE_2"/>
    <property type="match status" value="1"/>
</dbReference>
<evidence type="ECO:0000256" key="1">
    <source>
        <dbReference type="ARBA" id="ARBA00022553"/>
    </source>
</evidence>
<evidence type="ECO:0000256" key="2">
    <source>
        <dbReference type="ARBA" id="ARBA00022679"/>
    </source>
</evidence>
<dbReference type="GO" id="GO:0007265">
    <property type="term" value="P:Ras protein signal transduction"/>
    <property type="evidence" value="ECO:0007669"/>
    <property type="project" value="TreeGrafter"/>
</dbReference>
<dbReference type="Gene3D" id="3.30.200.20">
    <property type="entry name" value="Phosphorylase Kinase, domain 1"/>
    <property type="match status" value="1"/>
</dbReference>
<dbReference type="Ensembl" id="ENSSFAT00005028133.1">
    <property type="protein sequence ID" value="ENSSFAP00005027092.1"/>
    <property type="gene ID" value="ENSSFAG00005013849.1"/>
</dbReference>
<evidence type="ECO:0000256" key="8">
    <source>
        <dbReference type="SAM" id="MobiDB-lite"/>
    </source>
</evidence>
<dbReference type="AlphaFoldDB" id="A0A672HDF5"/>
<reference evidence="11" key="1">
    <citation type="submission" date="2019-06" db="EMBL/GenBank/DDBJ databases">
        <authorList>
            <consortium name="Wellcome Sanger Institute Data Sharing"/>
        </authorList>
    </citation>
    <scope>NUCLEOTIDE SEQUENCE [LARGE SCALE GENOMIC DNA]</scope>
</reference>
<dbReference type="PROSITE" id="PS00108">
    <property type="entry name" value="PROTEIN_KINASE_ST"/>
    <property type="match status" value="1"/>
</dbReference>
<keyword evidence="2" id="KW-0808">Transferase</keyword>
<evidence type="ECO:0000256" key="6">
    <source>
        <dbReference type="ARBA" id="ARBA00047899"/>
    </source>
</evidence>
<keyword evidence="3" id="KW-0547">Nucleotide-binding</keyword>
<feature type="compositionally biased region" description="Basic and acidic residues" evidence="8">
    <location>
        <begin position="120"/>
        <end position="135"/>
    </location>
</feature>
<protein>
    <submittedName>
        <fullName evidence="11">Kinase suppressor of Ras 1-like</fullName>
    </submittedName>
</protein>
<proteinExistence type="predicted"/>
<feature type="domain" description="Phorbol-ester/DAG-type" evidence="10">
    <location>
        <begin position="1"/>
        <end position="25"/>
    </location>
</feature>
<evidence type="ECO:0000256" key="7">
    <source>
        <dbReference type="ARBA" id="ARBA00048679"/>
    </source>
</evidence>
<evidence type="ECO:0000256" key="5">
    <source>
        <dbReference type="ARBA" id="ARBA00022840"/>
    </source>
</evidence>
<dbReference type="GO" id="GO:0004674">
    <property type="term" value="F:protein serine/threonine kinase activity"/>
    <property type="evidence" value="ECO:0007669"/>
    <property type="project" value="UniProtKB-EC"/>
</dbReference>
<dbReference type="FunFam" id="1.10.510.10:FF:000107">
    <property type="entry name" value="kinase suppressor of Ras 1"/>
    <property type="match status" value="1"/>
</dbReference>
<dbReference type="Gene3D" id="1.10.510.10">
    <property type="entry name" value="Transferase(Phosphotransferase) domain 1"/>
    <property type="match status" value="1"/>
</dbReference>
<feature type="compositionally biased region" description="Low complexity" evidence="8">
    <location>
        <begin position="72"/>
        <end position="117"/>
    </location>
</feature>
<comment type="catalytic activity">
    <reaction evidence="6">
        <text>L-threonyl-[protein] + ATP = O-phospho-L-threonyl-[protein] + ADP + H(+)</text>
        <dbReference type="Rhea" id="RHEA:46608"/>
        <dbReference type="Rhea" id="RHEA-COMP:11060"/>
        <dbReference type="Rhea" id="RHEA-COMP:11605"/>
        <dbReference type="ChEBI" id="CHEBI:15378"/>
        <dbReference type="ChEBI" id="CHEBI:30013"/>
        <dbReference type="ChEBI" id="CHEBI:30616"/>
        <dbReference type="ChEBI" id="CHEBI:61977"/>
        <dbReference type="ChEBI" id="CHEBI:456216"/>
        <dbReference type="EC" id="2.7.11.1"/>
    </reaction>
</comment>
<comment type="catalytic activity">
    <reaction evidence="7">
        <text>L-seryl-[protein] + ATP = O-phospho-L-seryl-[protein] + ADP + H(+)</text>
        <dbReference type="Rhea" id="RHEA:17989"/>
        <dbReference type="Rhea" id="RHEA-COMP:9863"/>
        <dbReference type="Rhea" id="RHEA-COMP:11604"/>
        <dbReference type="ChEBI" id="CHEBI:15378"/>
        <dbReference type="ChEBI" id="CHEBI:29999"/>
        <dbReference type="ChEBI" id="CHEBI:30616"/>
        <dbReference type="ChEBI" id="CHEBI:83421"/>
        <dbReference type="ChEBI" id="CHEBI:456216"/>
        <dbReference type="EC" id="2.7.11.1"/>
    </reaction>
</comment>
<dbReference type="SMART" id="SM00220">
    <property type="entry name" value="S_TKc"/>
    <property type="match status" value="1"/>
</dbReference>
<dbReference type="Proteomes" id="UP000472267">
    <property type="component" value="Chromosome 14"/>
</dbReference>
<evidence type="ECO:0000313" key="12">
    <source>
        <dbReference type="Proteomes" id="UP000472267"/>
    </source>
</evidence>
<sequence length="531" mass="59762">MMFGVKCKHCKLKCHNKCTKDAPSCRISFLTLPRMRRAESVPSDINNRIDHSATIPQQFGTLPKKLPKRKPAPSLSHLDSSSNPSSATSSTPSSPAHFQQSNPPSVSTTPPTSNPSPLASRDERFHFPGRRRSDDSQISYISFQRIDLNPTDGSDRNKDFPAEEYDEDSLEDLPSSICRRETSGRSGGFIARKASQTSVYLQEWDIPYEQLQLGELIGKGRWGKVHKGRWHGEVAIRLLEIDGTNQDHLKVFKKEVMNYRQTRHENVVLFMGACMAPPHLAIITSFCKGLTLYTVVRERGHMLDINKIRQIAQEIVKGMGYLHAKGIIHKDLKSKNVFYDANKVVITDFGLFGMSGVVEVGRRKNVVRIPRGWICYLAPEIIHKMSPEVDEDQLPFSKAADVYAFGTIWYELQVGDWPITNQPEEAKIWLVGSNEGIKRVLAEANLGKEVTEILSSCWSPEADGRPTFTQLTDMLERLPKLNRRLSHPGHFWKTYPASFTAACPGSRVYDELKGLIPPPEKKRGNAVNSVL</sequence>
<dbReference type="InterPro" id="IPR011009">
    <property type="entry name" value="Kinase-like_dom_sf"/>
</dbReference>
<reference evidence="11" key="2">
    <citation type="submission" date="2025-08" db="UniProtKB">
        <authorList>
            <consortium name="Ensembl"/>
        </authorList>
    </citation>
    <scope>IDENTIFICATION</scope>
</reference>
<evidence type="ECO:0000259" key="9">
    <source>
        <dbReference type="PROSITE" id="PS50011"/>
    </source>
</evidence>
<dbReference type="InterPro" id="IPR050167">
    <property type="entry name" value="Ser_Thr_protein_kinase"/>
</dbReference>
<gene>
    <name evidence="11" type="primary">LOC115400199</name>
</gene>
<accession>A0A672HDF5</accession>
<dbReference type="GO" id="GO:0005737">
    <property type="term" value="C:cytoplasm"/>
    <property type="evidence" value="ECO:0007669"/>
    <property type="project" value="TreeGrafter"/>
</dbReference>
<evidence type="ECO:0000256" key="3">
    <source>
        <dbReference type="ARBA" id="ARBA00022741"/>
    </source>
</evidence>
<dbReference type="PANTHER" id="PTHR23257">
    <property type="entry name" value="SERINE-THREONINE PROTEIN KINASE"/>
    <property type="match status" value="1"/>
</dbReference>
<keyword evidence="5" id="KW-0067">ATP-binding</keyword>
<dbReference type="GO" id="GO:0005524">
    <property type="term" value="F:ATP binding"/>
    <property type="evidence" value="ECO:0007669"/>
    <property type="project" value="UniProtKB-KW"/>
</dbReference>
<evidence type="ECO:0000313" key="11">
    <source>
        <dbReference type="Ensembl" id="ENSSFAP00005027092.1"/>
    </source>
</evidence>
<organism evidence="11 12">
    <name type="scientific">Salarias fasciatus</name>
    <name type="common">Jewelled blenny</name>
    <name type="synonym">Blennius fasciatus</name>
    <dbReference type="NCBI Taxonomy" id="181472"/>
    <lineage>
        <taxon>Eukaryota</taxon>
        <taxon>Metazoa</taxon>
        <taxon>Chordata</taxon>
        <taxon>Craniata</taxon>
        <taxon>Vertebrata</taxon>
        <taxon>Euteleostomi</taxon>
        <taxon>Actinopterygii</taxon>
        <taxon>Neopterygii</taxon>
        <taxon>Teleostei</taxon>
        <taxon>Neoteleostei</taxon>
        <taxon>Acanthomorphata</taxon>
        <taxon>Ovalentaria</taxon>
        <taxon>Blenniimorphae</taxon>
        <taxon>Blenniiformes</taxon>
        <taxon>Blennioidei</taxon>
        <taxon>Blenniidae</taxon>
        <taxon>Salariinae</taxon>
        <taxon>Salarias</taxon>
    </lineage>
</organism>
<reference evidence="11" key="3">
    <citation type="submission" date="2025-09" db="UniProtKB">
        <authorList>
            <consortium name="Ensembl"/>
        </authorList>
    </citation>
    <scope>IDENTIFICATION</scope>
</reference>
<evidence type="ECO:0000259" key="10">
    <source>
        <dbReference type="PROSITE" id="PS50081"/>
    </source>
</evidence>
<dbReference type="InterPro" id="IPR002219">
    <property type="entry name" value="PKC_DAG/PE"/>
</dbReference>
<name>A0A672HDF5_SALFA</name>
<dbReference type="InterPro" id="IPR008271">
    <property type="entry name" value="Ser/Thr_kinase_AS"/>
</dbReference>